<comment type="caution">
    <text evidence="1">The sequence shown here is derived from an EMBL/GenBank/DDBJ whole genome shotgun (WGS) entry which is preliminary data.</text>
</comment>
<accession>A0AA88DZJ8</accession>
<reference evidence="1" key="1">
    <citation type="submission" date="2023-07" db="EMBL/GenBank/DDBJ databases">
        <title>draft genome sequence of fig (Ficus carica).</title>
        <authorList>
            <person name="Takahashi T."/>
            <person name="Nishimura K."/>
        </authorList>
    </citation>
    <scope>NUCLEOTIDE SEQUENCE</scope>
</reference>
<evidence type="ECO:0000313" key="2">
    <source>
        <dbReference type="Proteomes" id="UP001187192"/>
    </source>
</evidence>
<evidence type="ECO:0008006" key="3">
    <source>
        <dbReference type="Google" id="ProtNLM"/>
    </source>
</evidence>
<protein>
    <recommendedName>
        <fullName evidence="3">RNase H type-1 domain-containing protein</fullName>
    </recommendedName>
</protein>
<evidence type="ECO:0000313" key="1">
    <source>
        <dbReference type="EMBL" id="GMN65177.1"/>
    </source>
</evidence>
<dbReference type="PANTHER" id="PTHR47074:SF48">
    <property type="entry name" value="POLYNUCLEOTIDYL TRANSFERASE, RIBONUCLEASE H-LIKE SUPERFAMILY PROTEIN"/>
    <property type="match status" value="1"/>
</dbReference>
<dbReference type="PANTHER" id="PTHR47074">
    <property type="entry name" value="BNAC02G40300D PROTEIN"/>
    <property type="match status" value="1"/>
</dbReference>
<organism evidence="1 2">
    <name type="scientific">Ficus carica</name>
    <name type="common">Common fig</name>
    <dbReference type="NCBI Taxonomy" id="3494"/>
    <lineage>
        <taxon>Eukaryota</taxon>
        <taxon>Viridiplantae</taxon>
        <taxon>Streptophyta</taxon>
        <taxon>Embryophyta</taxon>
        <taxon>Tracheophyta</taxon>
        <taxon>Spermatophyta</taxon>
        <taxon>Magnoliopsida</taxon>
        <taxon>eudicotyledons</taxon>
        <taxon>Gunneridae</taxon>
        <taxon>Pentapetalae</taxon>
        <taxon>rosids</taxon>
        <taxon>fabids</taxon>
        <taxon>Rosales</taxon>
        <taxon>Moraceae</taxon>
        <taxon>Ficeae</taxon>
        <taxon>Ficus</taxon>
    </lineage>
</organism>
<gene>
    <name evidence="1" type="ORF">TIFTF001_034255</name>
</gene>
<name>A0AA88DZJ8_FICCA</name>
<dbReference type="AlphaFoldDB" id="A0AA88DZJ8"/>
<sequence>MDTDWNQMIEEILWLVEMEERRVACGFGCKSEDFLWWKLWSARVPNMEEDSCHALWLCPAVREIWMQLAIGGILERFKGGPAIWSDRNRRIFEGRFDEPKEVVVRAETLLRDFLVCNGLYEFGKPKHVVSNHKWKAPEHGYIKLNVDIAIDDVLVFISIGVVARDDRGVVLGLVSRRMAGLFSPHVRECLAIREANVIDDIRYSCLQVGSGMVCYGSREGNSIAHFLARLALSNSRSCI</sequence>
<dbReference type="Proteomes" id="UP001187192">
    <property type="component" value="Unassembled WGS sequence"/>
</dbReference>
<dbReference type="InterPro" id="IPR052929">
    <property type="entry name" value="RNase_H-like_EbsB-rel"/>
</dbReference>
<keyword evidence="2" id="KW-1185">Reference proteome</keyword>
<proteinExistence type="predicted"/>
<dbReference type="EMBL" id="BTGU01000218">
    <property type="protein sequence ID" value="GMN65177.1"/>
    <property type="molecule type" value="Genomic_DNA"/>
</dbReference>